<proteinExistence type="predicted"/>
<dbReference type="Proteomes" id="UP000290174">
    <property type="component" value="Unassembled WGS sequence"/>
</dbReference>
<protein>
    <submittedName>
        <fullName evidence="1">Uncharacterized protein</fullName>
    </submittedName>
</protein>
<name>A0A4Q0QGG1_9BRAD</name>
<evidence type="ECO:0000313" key="1">
    <source>
        <dbReference type="EMBL" id="RXG90510.1"/>
    </source>
</evidence>
<evidence type="ECO:0000313" key="2">
    <source>
        <dbReference type="Proteomes" id="UP000290174"/>
    </source>
</evidence>
<dbReference type="AlphaFoldDB" id="A0A4Q0QGG1"/>
<accession>A0A4Q0QGG1</accession>
<reference evidence="1 2" key="1">
    <citation type="submission" date="2018-11" db="EMBL/GenBank/DDBJ databases">
        <title>Bradyrhizobium sp. nov., isolated from effective nodules of peanut in China.</title>
        <authorList>
            <person name="Li Y."/>
        </authorList>
    </citation>
    <scope>NUCLEOTIDE SEQUENCE [LARGE SCALE GENOMIC DNA]</scope>
    <source>
        <strain evidence="1 2">CCBAU 51770</strain>
    </source>
</reference>
<dbReference type="RefSeq" id="WP_128956497.1">
    <property type="nucleotide sequence ID" value="NZ_RKMK01000029.1"/>
</dbReference>
<sequence>MVGLLVLFNWALEPAIAAQAVLALHADMTFLFVCERQPRAEVERQSEAFLKQNGFRVLNLADIQHRHGFRFMESHLVALDRDQRMVEIMSVPSGKELYSFALYSMPPTEHSTAFEGDALRLASGALGCEKRQIDRRENGPERRPFFESEIRRVERLFEQADRLNGERRL</sequence>
<comment type="caution">
    <text evidence="1">The sequence shown here is derived from an EMBL/GenBank/DDBJ whole genome shotgun (WGS) entry which is preliminary data.</text>
</comment>
<organism evidence="1 2">
    <name type="scientific">Bradyrhizobium zhanjiangense</name>
    <dbReference type="NCBI Taxonomy" id="1325107"/>
    <lineage>
        <taxon>Bacteria</taxon>
        <taxon>Pseudomonadati</taxon>
        <taxon>Pseudomonadota</taxon>
        <taxon>Alphaproteobacteria</taxon>
        <taxon>Hyphomicrobiales</taxon>
        <taxon>Nitrobacteraceae</taxon>
        <taxon>Bradyrhizobium</taxon>
    </lineage>
</organism>
<dbReference type="EMBL" id="RKMK01000029">
    <property type="protein sequence ID" value="RXG90510.1"/>
    <property type="molecule type" value="Genomic_DNA"/>
</dbReference>
<gene>
    <name evidence="1" type="ORF">EAS61_26170</name>
</gene>